<keyword evidence="5" id="KW-0969">Cilium</keyword>
<dbReference type="RefSeq" id="WP_015788453.1">
    <property type="nucleotide sequence ID" value="NC_013158.1"/>
</dbReference>
<evidence type="ECO:0000313" key="6">
    <source>
        <dbReference type="Proteomes" id="UP000002071"/>
    </source>
</evidence>
<feature type="domain" description="Archaeal flagella protein FlaD/E" evidence="4">
    <location>
        <begin position="76"/>
        <end position="162"/>
    </location>
</feature>
<dbReference type="GeneID" id="8382956"/>
<name>C7NTF1_HALUD</name>
<dbReference type="Proteomes" id="UP000002071">
    <property type="component" value="Chromosome"/>
</dbReference>
<dbReference type="KEGG" id="hut:Huta_0687"/>
<dbReference type="eggNOG" id="arCOG02964">
    <property type="taxonomic scope" value="Archaea"/>
</dbReference>
<dbReference type="PANTHER" id="PTHR40698">
    <property type="entry name" value="FLAGELLA-RELATED PROTEIN E-RELATED-RELATED"/>
    <property type="match status" value="1"/>
</dbReference>
<sequence length="165" mass="18197">MSINPRDYDLDELRKMARERGGATIPVGDDEEDGSTPAPDLDAGGLSGDVLGDDAYRSQLYRQLLPLESMAGGDPEKPYLHSLPETYAGELIVFEWLSYLLEKAGFRGANEAIDYYVEVNWITDDVGDDLDDYLLGLDERSADGDLTIDDHLLSLVHIGKLASMQ</sequence>
<comment type="subcellular location">
    <subcellularLocation>
        <location evidence="1">Archaeal flagellum</location>
    </subcellularLocation>
</comment>
<dbReference type="PANTHER" id="PTHR40698:SF1">
    <property type="entry name" value="FLAGELLA-RELATED PROTEIN D-RELATED"/>
    <property type="match status" value="1"/>
</dbReference>
<dbReference type="STRING" id="519442.Huta_0687"/>
<evidence type="ECO:0000256" key="2">
    <source>
        <dbReference type="ARBA" id="ARBA00022440"/>
    </source>
</evidence>
<dbReference type="InterPro" id="IPR052494">
    <property type="entry name" value="Flagella_assembly_related"/>
</dbReference>
<evidence type="ECO:0000256" key="1">
    <source>
        <dbReference type="ARBA" id="ARBA00004618"/>
    </source>
</evidence>
<evidence type="ECO:0000256" key="3">
    <source>
        <dbReference type="SAM" id="MobiDB-lite"/>
    </source>
</evidence>
<keyword evidence="2" id="KW-0974">Archaeal flagellum</keyword>
<feature type="region of interest" description="Disordered" evidence="3">
    <location>
        <begin position="20"/>
        <end position="46"/>
    </location>
</feature>
<evidence type="ECO:0000259" key="4">
    <source>
        <dbReference type="Pfam" id="PF04659"/>
    </source>
</evidence>
<keyword evidence="5" id="KW-0282">Flagellum</keyword>
<protein>
    <submittedName>
        <fullName evidence="5">Flagella protein</fullName>
    </submittedName>
</protein>
<dbReference type="EMBL" id="CP001687">
    <property type="protein sequence ID" value="ACV10873.1"/>
    <property type="molecule type" value="Genomic_DNA"/>
</dbReference>
<keyword evidence="6" id="KW-1185">Reference proteome</keyword>
<organism evidence="5 6">
    <name type="scientific">Halorhabdus utahensis (strain DSM 12940 / JCM 11049 / AX-2)</name>
    <dbReference type="NCBI Taxonomy" id="519442"/>
    <lineage>
        <taxon>Archaea</taxon>
        <taxon>Methanobacteriati</taxon>
        <taxon>Methanobacteriota</taxon>
        <taxon>Stenosarchaea group</taxon>
        <taxon>Halobacteria</taxon>
        <taxon>Halobacteriales</taxon>
        <taxon>Haloarculaceae</taxon>
        <taxon>Halorhabdus</taxon>
    </lineage>
</organism>
<dbReference type="InterPro" id="IPR006752">
    <property type="entry name" value="Arch_fla_DE"/>
</dbReference>
<dbReference type="OrthoDB" id="121879at2157"/>
<reference evidence="5 6" key="1">
    <citation type="journal article" date="2009" name="Stand. Genomic Sci.">
        <title>Complete genome sequence of Halorhabdus utahensis type strain (AX-2).</title>
        <authorList>
            <person name="Anderson I."/>
            <person name="Tindall B.J."/>
            <person name="Pomrenke H."/>
            <person name="Goker M."/>
            <person name="Lapidus A."/>
            <person name="Nolan M."/>
            <person name="Copeland A."/>
            <person name="Glavina Del Rio T."/>
            <person name="Chen F."/>
            <person name="Tice H."/>
            <person name="Cheng J.F."/>
            <person name="Lucas S."/>
            <person name="Chertkov O."/>
            <person name="Bruce D."/>
            <person name="Brettin T."/>
            <person name="Detter J.C."/>
            <person name="Han C."/>
            <person name="Goodwin L."/>
            <person name="Land M."/>
            <person name="Hauser L."/>
            <person name="Chang Y.J."/>
            <person name="Jeffries C.D."/>
            <person name="Pitluck S."/>
            <person name="Pati A."/>
            <person name="Mavromatis K."/>
            <person name="Ivanova N."/>
            <person name="Ovchinnikova G."/>
            <person name="Chen A."/>
            <person name="Palaniappan K."/>
            <person name="Chain P."/>
            <person name="Rohde M."/>
            <person name="Bristow J."/>
            <person name="Eisen J.A."/>
            <person name="Markowitz V."/>
            <person name="Hugenholtz P."/>
            <person name="Kyrpides N.C."/>
            <person name="Klenk H.P."/>
        </authorList>
    </citation>
    <scope>NUCLEOTIDE SEQUENCE [LARGE SCALE GENOMIC DNA]</scope>
    <source>
        <strain evidence="6">DSM 12940 / JCM 11049 / AX-2</strain>
    </source>
</reference>
<dbReference type="GO" id="GO:0097588">
    <property type="term" value="P:archaeal or bacterial-type flagellum-dependent cell motility"/>
    <property type="evidence" value="ECO:0007669"/>
    <property type="project" value="InterPro"/>
</dbReference>
<dbReference type="Pfam" id="PF04659">
    <property type="entry name" value="Arch_fla_DE"/>
    <property type="match status" value="1"/>
</dbReference>
<evidence type="ECO:0000313" key="5">
    <source>
        <dbReference type="EMBL" id="ACV10873.1"/>
    </source>
</evidence>
<dbReference type="AlphaFoldDB" id="C7NTF1"/>
<accession>C7NTF1</accession>
<dbReference type="HOGENOM" id="CLU_1639918_0_0_2"/>
<dbReference type="GO" id="GO:0097589">
    <property type="term" value="C:archaeal-type flagellum"/>
    <property type="evidence" value="ECO:0007669"/>
    <property type="project" value="UniProtKB-SubCell"/>
</dbReference>
<gene>
    <name evidence="5" type="ordered locus">Huta_0687</name>
</gene>
<keyword evidence="5" id="KW-0966">Cell projection</keyword>
<proteinExistence type="predicted"/>